<dbReference type="PROSITE" id="PS51257">
    <property type="entry name" value="PROKAR_LIPOPROTEIN"/>
    <property type="match status" value="1"/>
</dbReference>
<evidence type="ECO:0000256" key="2">
    <source>
        <dbReference type="ARBA" id="ARBA00022670"/>
    </source>
</evidence>
<keyword evidence="3" id="KW-0378">Hydrolase</keyword>
<sequence>MLKTVLTVLLLALVMVGCTSTKTTGTKPAKPILSLANIKADGAGREVVMYALGLLETNYQFGGTNPEAGLDCSGLVLLVYKNALGVSLPRSAAEMASVARPVSKEQLQAGDLVFFKTTSRSFSHVGIYLGDDKFIHAPSTNGKVRIESLANSYFAPRFEGGRTLMSIN</sequence>
<keyword evidence="5" id="KW-0732">Signal</keyword>
<dbReference type="PANTHER" id="PTHR47053">
    <property type="entry name" value="MUREIN DD-ENDOPEPTIDASE MEPH-RELATED"/>
    <property type="match status" value="1"/>
</dbReference>
<dbReference type="InterPro" id="IPR000064">
    <property type="entry name" value="NLP_P60_dom"/>
</dbReference>
<proteinExistence type="inferred from homology"/>
<name>A0ABX8Z9Y2_9NEIS</name>
<comment type="similarity">
    <text evidence="1">Belongs to the peptidase C40 family.</text>
</comment>
<evidence type="ECO:0000256" key="3">
    <source>
        <dbReference type="ARBA" id="ARBA00022801"/>
    </source>
</evidence>
<evidence type="ECO:0000313" key="7">
    <source>
        <dbReference type="EMBL" id="QZA79368.1"/>
    </source>
</evidence>
<dbReference type="InterPro" id="IPR051202">
    <property type="entry name" value="Peptidase_C40"/>
</dbReference>
<dbReference type="PROSITE" id="PS51935">
    <property type="entry name" value="NLPC_P60"/>
    <property type="match status" value="1"/>
</dbReference>
<feature type="signal peptide" evidence="5">
    <location>
        <begin position="1"/>
        <end position="21"/>
    </location>
</feature>
<feature type="domain" description="NlpC/P60" evidence="6">
    <location>
        <begin position="41"/>
        <end position="165"/>
    </location>
</feature>
<organism evidence="7 8">
    <name type="scientific">Deefgea tanakiae</name>
    <dbReference type="NCBI Taxonomy" id="2865840"/>
    <lineage>
        <taxon>Bacteria</taxon>
        <taxon>Pseudomonadati</taxon>
        <taxon>Pseudomonadota</taxon>
        <taxon>Betaproteobacteria</taxon>
        <taxon>Neisseriales</taxon>
        <taxon>Chitinibacteraceae</taxon>
        <taxon>Deefgea</taxon>
    </lineage>
</organism>
<keyword evidence="2" id="KW-0645">Protease</keyword>
<evidence type="ECO:0000256" key="4">
    <source>
        <dbReference type="ARBA" id="ARBA00022807"/>
    </source>
</evidence>
<evidence type="ECO:0000256" key="5">
    <source>
        <dbReference type="SAM" id="SignalP"/>
    </source>
</evidence>
<dbReference type="PANTHER" id="PTHR47053:SF1">
    <property type="entry name" value="MUREIN DD-ENDOPEPTIDASE MEPH-RELATED"/>
    <property type="match status" value="1"/>
</dbReference>
<reference evidence="7 8" key="1">
    <citation type="submission" date="2021-08" db="EMBL/GenBank/DDBJ databases">
        <title>complete genome sequencing of Deefgea sp. D25.</title>
        <authorList>
            <person name="Bae J.-W."/>
            <person name="Gim D.-H."/>
        </authorList>
    </citation>
    <scope>NUCLEOTIDE SEQUENCE [LARGE SCALE GENOMIC DNA]</scope>
    <source>
        <strain evidence="7 8">D25</strain>
    </source>
</reference>
<protein>
    <submittedName>
        <fullName evidence="7">C40 family peptidase</fullName>
    </submittedName>
</protein>
<dbReference type="Pfam" id="PF00877">
    <property type="entry name" value="NLPC_P60"/>
    <property type="match status" value="1"/>
</dbReference>
<evidence type="ECO:0000259" key="6">
    <source>
        <dbReference type="PROSITE" id="PS51935"/>
    </source>
</evidence>
<evidence type="ECO:0000256" key="1">
    <source>
        <dbReference type="ARBA" id="ARBA00007074"/>
    </source>
</evidence>
<keyword evidence="8" id="KW-1185">Reference proteome</keyword>
<feature type="chain" id="PRO_5046995918" evidence="5">
    <location>
        <begin position="22"/>
        <end position="168"/>
    </location>
</feature>
<dbReference type="Proteomes" id="UP000825679">
    <property type="component" value="Chromosome"/>
</dbReference>
<keyword evidence="4" id="KW-0788">Thiol protease</keyword>
<accession>A0ABX8Z9Y2</accession>
<dbReference type="RefSeq" id="WP_221007885.1">
    <property type="nucleotide sequence ID" value="NZ_CP081150.1"/>
</dbReference>
<gene>
    <name evidence="7" type="ORF">K4H28_08265</name>
</gene>
<dbReference type="EMBL" id="CP081150">
    <property type="protein sequence ID" value="QZA79368.1"/>
    <property type="molecule type" value="Genomic_DNA"/>
</dbReference>
<dbReference type="InterPro" id="IPR038765">
    <property type="entry name" value="Papain-like_cys_pep_sf"/>
</dbReference>
<dbReference type="Gene3D" id="3.90.1720.10">
    <property type="entry name" value="endopeptidase domain like (from Nostoc punctiforme)"/>
    <property type="match status" value="1"/>
</dbReference>
<dbReference type="SUPFAM" id="SSF54001">
    <property type="entry name" value="Cysteine proteinases"/>
    <property type="match status" value="1"/>
</dbReference>
<evidence type="ECO:0000313" key="8">
    <source>
        <dbReference type="Proteomes" id="UP000825679"/>
    </source>
</evidence>